<accession>A0A0L0QKR7</accession>
<dbReference type="Pfam" id="PF00202">
    <property type="entry name" value="Aminotran_3"/>
    <property type="match status" value="1"/>
</dbReference>
<evidence type="ECO:0000313" key="18">
    <source>
        <dbReference type="Proteomes" id="UP000036780"/>
    </source>
</evidence>
<evidence type="ECO:0000256" key="9">
    <source>
        <dbReference type="ARBA" id="ARBA00022898"/>
    </source>
</evidence>
<dbReference type="PANTHER" id="PTHR11986">
    <property type="entry name" value="AMINOTRANSFERASE CLASS III"/>
    <property type="match status" value="1"/>
</dbReference>
<dbReference type="CDD" id="cd00610">
    <property type="entry name" value="OAT_like"/>
    <property type="match status" value="1"/>
</dbReference>
<proteinExistence type="inferred from homology"/>
<protein>
    <recommendedName>
        <fullName evidence="12">(S)-3-amino-2-methylpropionate transaminase</fullName>
        <ecNumber evidence="6">2.6.1.19</ecNumber>
        <ecNumber evidence="5">2.6.1.22</ecNumber>
    </recommendedName>
    <alternativeName>
        <fullName evidence="13">GABA aminotransferase</fullName>
    </alternativeName>
    <alternativeName>
        <fullName evidence="11">Gamma-amino-N-butyrate transaminase</fullName>
    </alternativeName>
    <alternativeName>
        <fullName evidence="15">Glutamate:succinic semialdehyde transaminase</fullName>
    </alternativeName>
    <alternativeName>
        <fullName evidence="10">L-AIBAT</fullName>
    </alternativeName>
</protein>
<comment type="pathway">
    <text evidence="3">Amino-acid degradation; 4-aminobutanoate degradation.</text>
</comment>
<dbReference type="InterPro" id="IPR015421">
    <property type="entry name" value="PyrdxlP-dep_Trfase_major"/>
</dbReference>
<evidence type="ECO:0000256" key="4">
    <source>
        <dbReference type="ARBA" id="ARBA00008954"/>
    </source>
</evidence>
<dbReference type="InterPro" id="IPR049704">
    <property type="entry name" value="Aminotrans_3_PPA_site"/>
</dbReference>
<evidence type="ECO:0000256" key="15">
    <source>
        <dbReference type="ARBA" id="ARBA00050054"/>
    </source>
</evidence>
<comment type="catalytic activity">
    <reaction evidence="14">
        <text>4-aminobutanoate + 2-oxoglutarate = succinate semialdehyde + L-glutamate</text>
        <dbReference type="Rhea" id="RHEA:23352"/>
        <dbReference type="ChEBI" id="CHEBI:16810"/>
        <dbReference type="ChEBI" id="CHEBI:29985"/>
        <dbReference type="ChEBI" id="CHEBI:57706"/>
        <dbReference type="ChEBI" id="CHEBI:59888"/>
        <dbReference type="EC" id="2.6.1.19"/>
    </reaction>
</comment>
<dbReference type="GO" id="GO:0034386">
    <property type="term" value="F:4-aminobutyrate:2-oxoglutarate transaminase activity"/>
    <property type="evidence" value="ECO:0007669"/>
    <property type="project" value="UniProtKB-EC"/>
</dbReference>
<dbReference type="EC" id="2.6.1.19" evidence="6"/>
<keyword evidence="9 16" id="KW-0663">Pyridoxal phosphate</keyword>
<evidence type="ECO:0000256" key="5">
    <source>
        <dbReference type="ARBA" id="ARBA00012876"/>
    </source>
</evidence>
<dbReference type="Proteomes" id="UP000036780">
    <property type="component" value="Unassembled WGS sequence"/>
</dbReference>
<evidence type="ECO:0000256" key="8">
    <source>
        <dbReference type="ARBA" id="ARBA00022679"/>
    </source>
</evidence>
<evidence type="ECO:0000256" key="12">
    <source>
        <dbReference type="ARBA" id="ARBA00030857"/>
    </source>
</evidence>
<dbReference type="InterPro" id="IPR015422">
    <property type="entry name" value="PyrdxlP-dep_Trfase_small"/>
</dbReference>
<evidence type="ECO:0000256" key="13">
    <source>
        <dbReference type="ARBA" id="ARBA00031787"/>
    </source>
</evidence>
<comment type="similarity">
    <text evidence="4 16">Belongs to the class-III pyridoxal-phosphate-dependent aminotransferase family.</text>
</comment>
<name>A0A0L0QKR7_VIRPA</name>
<evidence type="ECO:0000256" key="14">
    <source>
        <dbReference type="ARBA" id="ARBA00048021"/>
    </source>
</evidence>
<dbReference type="GeneID" id="66872278"/>
<gene>
    <name evidence="17" type="ORF">AFK71_11845</name>
</gene>
<evidence type="ECO:0000256" key="16">
    <source>
        <dbReference type="RuleBase" id="RU003560"/>
    </source>
</evidence>
<keyword evidence="18" id="KW-1185">Reference proteome</keyword>
<dbReference type="PIRSF" id="PIRSF000521">
    <property type="entry name" value="Transaminase_4ab_Lys_Orn"/>
    <property type="match status" value="1"/>
</dbReference>
<evidence type="ECO:0000256" key="3">
    <source>
        <dbReference type="ARBA" id="ARBA00005176"/>
    </source>
</evidence>
<comment type="catalytic activity">
    <reaction evidence="1">
        <text>(S)-3-amino-2-methylpropanoate + 2-oxoglutarate = 2-methyl-3-oxopropanoate + L-glutamate</text>
        <dbReference type="Rhea" id="RHEA:13993"/>
        <dbReference type="ChEBI" id="CHEBI:16810"/>
        <dbReference type="ChEBI" id="CHEBI:29985"/>
        <dbReference type="ChEBI" id="CHEBI:57700"/>
        <dbReference type="ChEBI" id="CHEBI:58655"/>
        <dbReference type="EC" id="2.6.1.22"/>
    </reaction>
</comment>
<evidence type="ECO:0000256" key="6">
    <source>
        <dbReference type="ARBA" id="ARBA00012912"/>
    </source>
</evidence>
<evidence type="ECO:0000256" key="2">
    <source>
        <dbReference type="ARBA" id="ARBA00001933"/>
    </source>
</evidence>
<comment type="caution">
    <text evidence="17">The sequence shown here is derived from an EMBL/GenBank/DDBJ whole genome shotgun (WGS) entry which is preliminary data.</text>
</comment>
<dbReference type="GO" id="GO:0030170">
    <property type="term" value="F:pyridoxal phosphate binding"/>
    <property type="evidence" value="ECO:0007669"/>
    <property type="project" value="InterPro"/>
</dbReference>
<dbReference type="Gene3D" id="3.90.1150.10">
    <property type="entry name" value="Aspartate Aminotransferase, domain 1"/>
    <property type="match status" value="1"/>
</dbReference>
<comment type="cofactor">
    <cofactor evidence="2">
        <name>pyridoxal 5'-phosphate</name>
        <dbReference type="ChEBI" id="CHEBI:597326"/>
    </cofactor>
</comment>
<dbReference type="GO" id="GO:0047298">
    <property type="term" value="F:(S)-3-amino-2-methylpropionate transaminase activity"/>
    <property type="evidence" value="ECO:0007669"/>
    <property type="project" value="UniProtKB-EC"/>
</dbReference>
<dbReference type="InterPro" id="IPR015424">
    <property type="entry name" value="PyrdxlP-dep_Trfase"/>
</dbReference>
<sequence>MKVQYSDKVSQVWPLFTNVDIDYGKDVHLYDRLGRKFIDFTSGIGVTNTGHCHPRIVNAIKEQSEKLLHGQTTILYNSMVDQLSYSLQKILPEELNCFFFSNSGSEAVESAIKLVRHATGKPNIICFQGGYHGRSIGALSLTTAKSVYRSGYQPLMPGVFVSPHPYFKQYQGEDTEKRTKQCLDELEHLLNSQSSPSETAAMIIEPVLGEGGYVSPSKEFIKGVRELCNKHDILLIFDEIQTGFGRTGEYFAFKHFDVVPDILVVAKGIASGLPLSGIVANKKLMDKWIPGSHGGTYGPNPLSMAAAIETIKVLEEEDLINNSKQMGSYLLSGLEKFKNEYTEIVDVRGKGLMVGCEFVNENGSPGTLIAEEVRKENLSQGLILLTCGPYNQVIRWIPPLTVKKSDIDRALTIFGSALKNSLGRKNEL</sequence>
<keyword evidence="8 17" id="KW-0808">Transferase</keyword>
<dbReference type="EMBL" id="LGTO01000007">
    <property type="protein sequence ID" value="KNE19220.1"/>
    <property type="molecule type" value="Genomic_DNA"/>
</dbReference>
<evidence type="ECO:0000256" key="10">
    <source>
        <dbReference type="ARBA" id="ARBA00029760"/>
    </source>
</evidence>
<dbReference type="InterPro" id="IPR005814">
    <property type="entry name" value="Aminotrans_3"/>
</dbReference>
<dbReference type="Gene3D" id="3.40.640.10">
    <property type="entry name" value="Type I PLP-dependent aspartate aminotransferase-like (Major domain)"/>
    <property type="match status" value="1"/>
</dbReference>
<dbReference type="PROSITE" id="PS00600">
    <property type="entry name" value="AA_TRANSFER_CLASS_3"/>
    <property type="match status" value="1"/>
</dbReference>
<dbReference type="FunFam" id="3.40.640.10:FF:000013">
    <property type="entry name" value="4-aminobutyrate aminotransferase"/>
    <property type="match status" value="1"/>
</dbReference>
<dbReference type="SUPFAM" id="SSF53383">
    <property type="entry name" value="PLP-dependent transferases"/>
    <property type="match status" value="1"/>
</dbReference>
<evidence type="ECO:0000256" key="1">
    <source>
        <dbReference type="ARBA" id="ARBA00001750"/>
    </source>
</evidence>
<evidence type="ECO:0000313" key="17">
    <source>
        <dbReference type="EMBL" id="KNE19220.1"/>
    </source>
</evidence>
<organism evidence="17 18">
    <name type="scientific">Virgibacillus pantothenticus</name>
    <dbReference type="NCBI Taxonomy" id="1473"/>
    <lineage>
        <taxon>Bacteria</taxon>
        <taxon>Bacillati</taxon>
        <taxon>Bacillota</taxon>
        <taxon>Bacilli</taxon>
        <taxon>Bacillales</taxon>
        <taxon>Bacillaceae</taxon>
        <taxon>Virgibacillus</taxon>
    </lineage>
</organism>
<evidence type="ECO:0000256" key="11">
    <source>
        <dbReference type="ARBA" id="ARBA00030204"/>
    </source>
</evidence>
<dbReference type="RefSeq" id="WP_050351732.1">
    <property type="nucleotide sequence ID" value="NZ_BOSN01000006.1"/>
</dbReference>
<dbReference type="EC" id="2.6.1.22" evidence="5"/>
<keyword evidence="7 17" id="KW-0032">Aminotransferase</keyword>
<reference evidence="18" key="1">
    <citation type="submission" date="2015-07" db="EMBL/GenBank/DDBJ databases">
        <title>Fjat-10053 dsm26.</title>
        <authorList>
            <person name="Liu B."/>
            <person name="Wang J."/>
            <person name="Zhu Y."/>
            <person name="Liu G."/>
            <person name="Chen Q."/>
            <person name="Chen Z."/>
            <person name="Lan J."/>
            <person name="Che J."/>
            <person name="Ge C."/>
            <person name="Shi H."/>
            <person name="Pan Z."/>
            <person name="Liu X."/>
        </authorList>
    </citation>
    <scope>NUCLEOTIDE SEQUENCE [LARGE SCALE GENOMIC DNA]</scope>
    <source>
        <strain evidence="18">DSM 26</strain>
    </source>
</reference>
<dbReference type="GO" id="GO:0042802">
    <property type="term" value="F:identical protein binding"/>
    <property type="evidence" value="ECO:0007669"/>
    <property type="project" value="TreeGrafter"/>
</dbReference>
<dbReference type="InterPro" id="IPR050103">
    <property type="entry name" value="Class-III_PLP-dep_AT"/>
</dbReference>
<evidence type="ECO:0000256" key="7">
    <source>
        <dbReference type="ARBA" id="ARBA00022576"/>
    </source>
</evidence>
<dbReference type="AlphaFoldDB" id="A0A0L0QKR7"/>
<dbReference type="PATRIC" id="fig|1473.5.peg.918"/>